<dbReference type="Pfam" id="PF01120">
    <property type="entry name" value="Alpha_L_fucos"/>
    <property type="match status" value="1"/>
</dbReference>
<comment type="similarity">
    <text evidence="2">Belongs to the glycosyl hydrolase 29 family.</text>
</comment>
<dbReference type="SMART" id="SM00812">
    <property type="entry name" value="Alpha_L_fucos"/>
    <property type="match status" value="1"/>
</dbReference>
<reference evidence="8" key="1">
    <citation type="submission" date="2014-06" db="EMBL/GenBank/DDBJ databases">
        <title>Key roles for freshwater Actinobacteria revealed by deep metagenomic sequencing.</title>
        <authorList>
            <person name="Ghai R."/>
            <person name="Mizuno C.M."/>
            <person name="Picazo A."/>
            <person name="Camacho A."/>
            <person name="Rodriguez-Valera F."/>
        </authorList>
    </citation>
    <scope>NUCLEOTIDE SEQUENCE</scope>
</reference>
<protein>
    <recommendedName>
        <fullName evidence="3">alpha-L-fucosidase</fullName>
        <ecNumber evidence="3">3.2.1.51</ecNumber>
    </recommendedName>
</protein>
<accession>A0A094QF82</accession>
<comment type="caution">
    <text evidence="8">The sequence shown here is derived from an EMBL/GenBank/DDBJ whole genome shotgun (WGS) entry which is preliminary data.</text>
</comment>
<name>A0A094QF82_9ZZZZ</name>
<dbReference type="EC" id="3.2.1.51" evidence="3"/>
<keyword evidence="5" id="KW-0378">Hydrolase</keyword>
<evidence type="ECO:0000256" key="5">
    <source>
        <dbReference type="ARBA" id="ARBA00022801"/>
    </source>
</evidence>
<comment type="function">
    <text evidence="1">Alpha-L-fucosidase is responsible for hydrolyzing the alpha-1,6-linked fucose joined to the reducing-end N-acetylglucosamine of the carbohydrate moieties of glycoproteins.</text>
</comment>
<dbReference type="GO" id="GO:0005764">
    <property type="term" value="C:lysosome"/>
    <property type="evidence" value="ECO:0007669"/>
    <property type="project" value="TreeGrafter"/>
</dbReference>
<feature type="domain" description="Glycoside hydrolase family 29 N-terminal" evidence="7">
    <location>
        <begin position="3"/>
        <end position="152"/>
    </location>
</feature>
<dbReference type="GO" id="GO:0004560">
    <property type="term" value="F:alpha-L-fucosidase activity"/>
    <property type="evidence" value="ECO:0007669"/>
    <property type="project" value="InterPro"/>
</dbReference>
<dbReference type="SUPFAM" id="SSF51445">
    <property type="entry name" value="(Trans)glycosidases"/>
    <property type="match status" value="1"/>
</dbReference>
<dbReference type="PRINTS" id="PR00741">
    <property type="entry name" value="GLHYDRLASE29"/>
</dbReference>
<dbReference type="EMBL" id="JNSL01000018">
    <property type="protein sequence ID" value="KGA20909.1"/>
    <property type="molecule type" value="Genomic_DNA"/>
</dbReference>
<dbReference type="InterPro" id="IPR017853">
    <property type="entry name" value="GH"/>
</dbReference>
<evidence type="ECO:0000256" key="4">
    <source>
        <dbReference type="ARBA" id="ARBA00022729"/>
    </source>
</evidence>
<sequence length="239" mass="26851">YCHQHLVDLIDRYKPDILWNDIEYPDFGKHQGEYSLASVFDYFYSHVPDGLVNDRWCVSHSDYTTSEYQHRLEMESGEAWENCRGIGFSFGYNQVENESHYQSVESAIRHLVNIVSRGGNLLLNIGPTASGEIPEFQRVVLEGIGAWLTVNGSAIYGSEPYINAASSETPWIRWTQNDNDVFAIIDHVGQISFEAPSVNEISASVLGGEKLSVAREGTLISMNLSAPITKWPIVVSFKK</sequence>
<evidence type="ECO:0000256" key="2">
    <source>
        <dbReference type="ARBA" id="ARBA00007951"/>
    </source>
</evidence>
<dbReference type="PANTHER" id="PTHR10030:SF37">
    <property type="entry name" value="ALPHA-L-FUCOSIDASE-RELATED"/>
    <property type="match status" value="1"/>
</dbReference>
<dbReference type="InterPro" id="IPR016286">
    <property type="entry name" value="FUC_metazoa-typ"/>
</dbReference>
<dbReference type="Gene3D" id="3.20.20.80">
    <property type="entry name" value="Glycosidases"/>
    <property type="match status" value="1"/>
</dbReference>
<dbReference type="PANTHER" id="PTHR10030">
    <property type="entry name" value="ALPHA-L-FUCOSIDASE"/>
    <property type="match status" value="1"/>
</dbReference>
<dbReference type="AlphaFoldDB" id="A0A094QF82"/>
<organism evidence="8">
    <name type="scientific">freshwater metagenome</name>
    <dbReference type="NCBI Taxonomy" id="449393"/>
    <lineage>
        <taxon>unclassified sequences</taxon>
        <taxon>metagenomes</taxon>
        <taxon>ecological metagenomes</taxon>
    </lineage>
</organism>
<gene>
    <name evidence="8" type="ORF">GM51_4545</name>
</gene>
<evidence type="ECO:0000313" key="8">
    <source>
        <dbReference type="EMBL" id="KGA20909.1"/>
    </source>
</evidence>
<evidence type="ECO:0000256" key="6">
    <source>
        <dbReference type="ARBA" id="ARBA00023295"/>
    </source>
</evidence>
<proteinExistence type="inferred from homology"/>
<keyword evidence="6" id="KW-0326">Glycosidase</keyword>
<dbReference type="InterPro" id="IPR000933">
    <property type="entry name" value="Glyco_hydro_29"/>
</dbReference>
<dbReference type="GO" id="GO:0016139">
    <property type="term" value="P:glycoside catabolic process"/>
    <property type="evidence" value="ECO:0007669"/>
    <property type="project" value="TreeGrafter"/>
</dbReference>
<evidence type="ECO:0000256" key="3">
    <source>
        <dbReference type="ARBA" id="ARBA00012662"/>
    </source>
</evidence>
<dbReference type="InterPro" id="IPR057739">
    <property type="entry name" value="Glyco_hydro_29_N"/>
</dbReference>
<feature type="non-terminal residue" evidence="8">
    <location>
        <position position="1"/>
    </location>
</feature>
<evidence type="ECO:0000256" key="1">
    <source>
        <dbReference type="ARBA" id="ARBA00004071"/>
    </source>
</evidence>
<dbReference type="GO" id="GO:0006004">
    <property type="term" value="P:fucose metabolic process"/>
    <property type="evidence" value="ECO:0007669"/>
    <property type="project" value="InterPro"/>
</dbReference>
<evidence type="ECO:0000259" key="7">
    <source>
        <dbReference type="Pfam" id="PF01120"/>
    </source>
</evidence>
<keyword evidence="4" id="KW-0732">Signal</keyword>